<accession>A0AAF0ARV6</accession>
<gene>
    <name evidence="4" type="primary">aha1</name>
    <name evidence="4" type="ORF">SOMG_02191</name>
</gene>
<evidence type="ECO:0000256" key="2">
    <source>
        <dbReference type="SAM" id="MobiDB-lite"/>
    </source>
</evidence>
<proteinExistence type="inferred from homology"/>
<dbReference type="AlphaFoldDB" id="A0AAF0ARV6"/>
<dbReference type="SMART" id="SM01000">
    <property type="entry name" value="Aha1_N"/>
    <property type="match status" value="1"/>
</dbReference>
<dbReference type="Pfam" id="PF09229">
    <property type="entry name" value="Aha1_N"/>
    <property type="match status" value="1"/>
</dbReference>
<evidence type="ECO:0000259" key="3">
    <source>
        <dbReference type="SMART" id="SM01000"/>
    </source>
</evidence>
<dbReference type="GeneID" id="80875672"/>
<keyword evidence="5" id="KW-1185">Reference proteome</keyword>
<dbReference type="SUPFAM" id="SSF103111">
    <property type="entry name" value="Activator of Hsp90 ATPase, Aha1"/>
    <property type="match status" value="1"/>
</dbReference>
<feature type="region of interest" description="Disordered" evidence="2">
    <location>
        <begin position="178"/>
        <end position="201"/>
    </location>
</feature>
<dbReference type="RefSeq" id="XP_056034924.1">
    <property type="nucleotide sequence ID" value="XM_056180983.1"/>
</dbReference>
<dbReference type="KEGG" id="som:SOMG_02191"/>
<dbReference type="SUPFAM" id="SSF55961">
    <property type="entry name" value="Bet v1-like"/>
    <property type="match status" value="1"/>
</dbReference>
<sequence>MSATSVNPNNWHWTSKDCRIWTREYLDNELTKVSVDEGDKKAAITRVISCEGDVDVAMRKRKVITIYDLKIQMEFKGEVEGTEASGSITCPEVSYDLGPSDYVFETDVYEATKEKEPVKQFVREKLLPKVREFLSNLSRVLLENHGNDVYLSSEEHNGNAARGLPSHSSLTAQQKIGKTSINTPSKVATSLPASSGSDGTHASAVVNTSDISENFSFDAPADELYVTLLDPARVAAWSRAPPQLDVRPQGPFSLFHGNVVGRFLVLEENKRIVQTWRLAAWPTGHYAEISFSFDQADTYTTLRMVMKGVPIGEEEMVQNNIMNYYIRPIKTIFGFGAVL</sequence>
<dbReference type="Gene3D" id="3.15.10.20">
    <property type="entry name" value="Activator of Hsp90 ATPase Aha1, N-terminal domain"/>
    <property type="match status" value="1"/>
</dbReference>
<dbReference type="GO" id="GO:0001671">
    <property type="term" value="F:ATPase activator activity"/>
    <property type="evidence" value="ECO:0007669"/>
    <property type="project" value="InterPro"/>
</dbReference>
<evidence type="ECO:0000313" key="5">
    <source>
        <dbReference type="Proteomes" id="UP001212411"/>
    </source>
</evidence>
<organism evidence="4 5">
    <name type="scientific">Schizosaccharomyces osmophilus</name>
    <dbReference type="NCBI Taxonomy" id="2545709"/>
    <lineage>
        <taxon>Eukaryota</taxon>
        <taxon>Fungi</taxon>
        <taxon>Dikarya</taxon>
        <taxon>Ascomycota</taxon>
        <taxon>Taphrinomycotina</taxon>
        <taxon>Schizosaccharomycetes</taxon>
        <taxon>Schizosaccharomycetales</taxon>
        <taxon>Schizosaccharomycetaceae</taxon>
        <taxon>Schizosaccharomyces</taxon>
    </lineage>
</organism>
<dbReference type="GO" id="GO:0006457">
    <property type="term" value="P:protein folding"/>
    <property type="evidence" value="ECO:0007669"/>
    <property type="project" value="TreeGrafter"/>
</dbReference>
<evidence type="ECO:0000313" key="4">
    <source>
        <dbReference type="EMBL" id="WBW70681.1"/>
    </source>
</evidence>
<reference evidence="4 5" key="1">
    <citation type="journal article" date="2023" name="G3 (Bethesda)">
        <title>A high-quality reference genome for the fission yeast Schizosaccharomyces osmophilus.</title>
        <authorList>
            <person name="Jia G.S."/>
            <person name="Zhang W.C."/>
            <person name="Liang Y."/>
            <person name="Liu X.H."/>
            <person name="Rhind N."/>
            <person name="Pidoux A."/>
            <person name="Brysch-Herzberg M."/>
            <person name="Du L.L."/>
        </authorList>
    </citation>
    <scope>NUCLEOTIDE SEQUENCE [LARGE SCALE GENOMIC DNA]</scope>
    <source>
        <strain evidence="4 5">CBS 15793</strain>
    </source>
</reference>
<name>A0AAF0ARV6_9SCHI</name>
<dbReference type="Gene3D" id="3.30.530.20">
    <property type="match status" value="1"/>
</dbReference>
<dbReference type="CDD" id="cd08892">
    <property type="entry name" value="SRPBCC_Aha1"/>
    <property type="match status" value="1"/>
</dbReference>
<dbReference type="GO" id="GO:0051087">
    <property type="term" value="F:protein-folding chaperone binding"/>
    <property type="evidence" value="ECO:0007669"/>
    <property type="project" value="InterPro"/>
</dbReference>
<dbReference type="Pfam" id="PF08327">
    <property type="entry name" value="AHSA1"/>
    <property type="match status" value="1"/>
</dbReference>
<dbReference type="EMBL" id="CP115611">
    <property type="protein sequence ID" value="WBW70681.1"/>
    <property type="molecule type" value="Genomic_DNA"/>
</dbReference>
<dbReference type="PANTHER" id="PTHR13009">
    <property type="entry name" value="HEAT SHOCK PROTEIN 90 HSP90 CO-CHAPERONE AHA-1"/>
    <property type="match status" value="1"/>
</dbReference>
<comment type="similarity">
    <text evidence="1">Belongs to the AHA1 family.</text>
</comment>
<dbReference type="InterPro" id="IPR015310">
    <property type="entry name" value="AHSA1-like_N"/>
</dbReference>
<dbReference type="PANTHER" id="PTHR13009:SF22">
    <property type="entry name" value="LD43819P"/>
    <property type="match status" value="1"/>
</dbReference>
<dbReference type="InterPro" id="IPR013538">
    <property type="entry name" value="ASHA1/2-like_C"/>
</dbReference>
<dbReference type="InterPro" id="IPR036338">
    <property type="entry name" value="Aha1"/>
</dbReference>
<dbReference type="GO" id="GO:0005829">
    <property type="term" value="C:cytosol"/>
    <property type="evidence" value="ECO:0007669"/>
    <property type="project" value="TreeGrafter"/>
</dbReference>
<protein>
    <submittedName>
        <fullName evidence="4">Chaperone activator Aha1</fullName>
    </submittedName>
</protein>
<dbReference type="InterPro" id="IPR023393">
    <property type="entry name" value="START-like_dom_sf"/>
</dbReference>
<dbReference type="Proteomes" id="UP001212411">
    <property type="component" value="Chromosome 1"/>
</dbReference>
<feature type="domain" description="Activator of Hsp90 ATPase AHSA1-like N-terminal" evidence="3">
    <location>
        <begin position="15"/>
        <end position="147"/>
    </location>
</feature>
<evidence type="ECO:0000256" key="1">
    <source>
        <dbReference type="ARBA" id="ARBA00006817"/>
    </source>
</evidence>